<feature type="compositionally biased region" description="Polar residues" evidence="1">
    <location>
        <begin position="352"/>
        <end position="363"/>
    </location>
</feature>
<keyword evidence="4" id="KW-1185">Reference proteome</keyword>
<feature type="region of interest" description="Disordered" evidence="1">
    <location>
        <begin position="988"/>
        <end position="1087"/>
    </location>
</feature>
<dbReference type="SUPFAM" id="SSF68906">
    <property type="entry name" value="SAP domain"/>
    <property type="match status" value="1"/>
</dbReference>
<dbReference type="InterPro" id="IPR036361">
    <property type="entry name" value="SAP_dom_sf"/>
</dbReference>
<protein>
    <submittedName>
        <fullName evidence="3">SAP domain-containing protein</fullName>
    </submittedName>
</protein>
<feature type="compositionally biased region" description="Low complexity" evidence="1">
    <location>
        <begin position="1070"/>
        <end position="1087"/>
    </location>
</feature>
<dbReference type="PROSITE" id="PS50800">
    <property type="entry name" value="SAP"/>
    <property type="match status" value="1"/>
</dbReference>
<sequence>MQHPRQQQPQMSGPYQRPSNGSNILEQHAMRPATTADSSNCVFNDQESSINGGVLQQGNILHRQQSNMMGMSQNQSTIQQHNQVANNNSTRLPSLTLNSSNHNNSTGYVVNSGMQFQNQQNDSRNGNSCHQQAIQSSQQMNQCAYDQTTICQSQSNIAPMSMKEHVFTQQAMNPQQMVSSPRMNTPVLMNQHMGQQQHVLFQQSQKPNQSQQSTHSQNQQSLVIQQNSNSQNHLSMDQSEIQACNRIASFQVNQTSESVSHLSHMDPPPPTPHSMNSISQSHIQQHSSQIQTSVTTHNSNQMIGHSPTNSLSSMGSPKLLPSLSFGSSCSSSISSSTSNSNSTSNHAITNSQQISNQSNIPGNASTTTQLLMALNNNSPISQEQLQEIQNMTCTAPDGSEMLLMQEPRLKQYTSLKEMSTIDLRSECKKRKLSSTGTKIRLSERLASFEIEVLEERNSQLLKEYSHRHQMYEAQAATLKAFQAKKAALQVHSSNNNNNTNQGQNQNFGSREVTSSEISCGSMPSMSQQSEGPPPKKKRVVKPKKSQQQQQQNQEKQEEANNAVNTIVTTTMNNMICNSSQSIITSSSMENNNDSNSGNISCGLMSILGDTNNPSSLDLSHIGNQLIQNSSSTNIFETMNQPESGFFMKDNSCFSHLGSGCRLISTSNSDDNQNFGGTGRAFQAAVPPPPGDSQMTFSQQTERQDFGISEQIGQSCSINLNQQQVMGGRNMDSNQQISQNISNMFNPPVQQQSQPMQHQPQIQLQQQQTQQQNQNFRQQQSQQNFVNGVPQNGLQGSPCVADQAGPSPNMPVSDPTATTSASPVLASQAAKNADVAAEMMDIETMQKLLSPATIRAREELLTQQQTRINELVKLIQKNHDTLREQQMQINLAKKQQKIRQRQNVPPAISLDKQVNSRCLQQALKSRQNFHMLNELSKQQDSIRTAETRLIEQLHINTATDDIARLIKQDGRTALVIVSLLHDYRTTREQNNRAKTTVESAVSDKAVEVTTKKAPARKRNNNSSKVVQNKKAAQQQQQQQQPQQQIQQQQPQQPQQPDIEVVQVIPPPSEPQPQQQPQQQQQQPQNSQQFLEFPQPQVPPRARSQSDVDMEAIFKTVIDASRNPTPTKDNKLKLQKQQQQFDNEVISLPSEGSSPSRAQSQNSVQSVFSDHYNPKAVLFQQHNSPQENTFCVNINMSIGSVSSCSPENVQQTPNEVIQHNLQIALSKQSDIVEILPQIEQNGMEHDMESNKFYDSMIFTEDSNQEYLDQSNQNTVLDFEFPDIDQMVANIRETDPLSCPLDDIDLTAILNSWTDNCDTKKVTNDADQSMGQDVNVMCDSMMFDHQNGSINQMAQFHEDLDWNDYHNQTNIINQAFEQSQI</sequence>
<evidence type="ECO:0000259" key="2">
    <source>
        <dbReference type="PROSITE" id="PS50800"/>
    </source>
</evidence>
<feature type="compositionally biased region" description="Low complexity" evidence="1">
    <location>
        <begin position="331"/>
        <end position="351"/>
    </location>
</feature>
<proteinExistence type="predicted"/>
<feature type="compositionally biased region" description="Low complexity" evidence="1">
    <location>
        <begin position="1019"/>
        <end position="1062"/>
    </location>
</feature>
<dbReference type="Gene3D" id="1.10.720.30">
    <property type="entry name" value="SAP domain"/>
    <property type="match status" value="1"/>
</dbReference>
<feature type="compositionally biased region" description="Low complexity" evidence="1">
    <location>
        <begin position="277"/>
        <end position="297"/>
    </location>
</feature>
<feature type="compositionally biased region" description="Low complexity" evidence="1">
    <location>
        <begin position="202"/>
        <end position="221"/>
    </location>
</feature>
<evidence type="ECO:0000313" key="4">
    <source>
        <dbReference type="Proteomes" id="UP000005237"/>
    </source>
</evidence>
<feature type="compositionally biased region" description="Polar residues" evidence="1">
    <location>
        <begin position="298"/>
        <end position="315"/>
    </location>
</feature>
<feature type="region of interest" description="Disordered" evidence="1">
    <location>
        <begin position="492"/>
        <end position="560"/>
    </location>
</feature>
<feature type="region of interest" description="Disordered" evidence="1">
    <location>
        <begin position="1115"/>
        <end position="1137"/>
    </location>
</feature>
<feature type="compositionally biased region" description="Polar residues" evidence="1">
    <location>
        <begin position="784"/>
        <end position="794"/>
    </location>
</feature>
<dbReference type="InterPro" id="IPR003034">
    <property type="entry name" value="SAP_dom"/>
</dbReference>
<evidence type="ECO:0000313" key="3">
    <source>
        <dbReference type="EnsemblMetazoa" id="CJA03080b.1"/>
    </source>
</evidence>
<feature type="compositionally biased region" description="Basic residues" evidence="1">
    <location>
        <begin position="534"/>
        <end position="544"/>
    </location>
</feature>
<feature type="compositionally biased region" description="Low complexity" evidence="1">
    <location>
        <begin position="545"/>
        <end position="560"/>
    </location>
</feature>
<feature type="region of interest" description="Disordered" evidence="1">
    <location>
        <begin position="744"/>
        <end position="822"/>
    </location>
</feature>
<feature type="region of interest" description="Disordered" evidence="1">
    <location>
        <begin position="1"/>
        <end position="22"/>
    </location>
</feature>
<accession>A0A8R1DHP1</accession>
<dbReference type="SMART" id="SM00513">
    <property type="entry name" value="SAP"/>
    <property type="match status" value="1"/>
</dbReference>
<feature type="region of interest" description="Disordered" evidence="1">
    <location>
        <begin position="202"/>
        <end position="222"/>
    </location>
</feature>
<reference evidence="4" key="1">
    <citation type="submission" date="2010-08" db="EMBL/GenBank/DDBJ databases">
        <authorList>
            <consortium name="Caenorhabditis japonica Sequencing Consortium"/>
            <person name="Wilson R.K."/>
        </authorList>
    </citation>
    <scope>NUCLEOTIDE SEQUENCE [LARGE SCALE GENOMIC DNA]</scope>
    <source>
        <strain evidence="4">DF5081</strain>
    </source>
</reference>
<feature type="compositionally biased region" description="Low complexity" evidence="1">
    <location>
        <begin position="745"/>
        <end position="783"/>
    </location>
</feature>
<feature type="domain" description="SAP" evidence="2">
    <location>
        <begin position="415"/>
        <end position="449"/>
    </location>
</feature>
<dbReference type="EnsemblMetazoa" id="CJA03080b.1">
    <property type="protein sequence ID" value="CJA03080b.1"/>
    <property type="gene ID" value="WBGene00122284"/>
</dbReference>
<dbReference type="Proteomes" id="UP000005237">
    <property type="component" value="Unassembled WGS sequence"/>
</dbReference>
<organism evidence="3 4">
    <name type="scientific">Caenorhabditis japonica</name>
    <dbReference type="NCBI Taxonomy" id="281687"/>
    <lineage>
        <taxon>Eukaryota</taxon>
        <taxon>Metazoa</taxon>
        <taxon>Ecdysozoa</taxon>
        <taxon>Nematoda</taxon>
        <taxon>Chromadorea</taxon>
        <taxon>Rhabditida</taxon>
        <taxon>Rhabditina</taxon>
        <taxon>Rhabditomorpha</taxon>
        <taxon>Rhabditoidea</taxon>
        <taxon>Rhabditidae</taxon>
        <taxon>Peloderinae</taxon>
        <taxon>Caenorhabditis</taxon>
    </lineage>
</organism>
<feature type="compositionally biased region" description="Polar residues" evidence="1">
    <location>
        <begin position="507"/>
        <end position="529"/>
    </location>
</feature>
<reference evidence="3" key="2">
    <citation type="submission" date="2022-06" db="UniProtKB">
        <authorList>
            <consortium name="EnsemblMetazoa"/>
        </authorList>
    </citation>
    <scope>IDENTIFICATION</scope>
    <source>
        <strain evidence="3">DF5081</strain>
    </source>
</reference>
<feature type="region of interest" description="Disordered" evidence="1">
    <location>
        <begin position="255"/>
        <end position="317"/>
    </location>
</feature>
<evidence type="ECO:0000256" key="1">
    <source>
        <dbReference type="SAM" id="MobiDB-lite"/>
    </source>
</evidence>
<feature type="region of interest" description="Disordered" evidence="1">
    <location>
        <begin position="331"/>
        <end position="363"/>
    </location>
</feature>
<feature type="compositionally biased region" description="Low complexity" evidence="1">
    <location>
        <begin position="492"/>
        <end position="506"/>
    </location>
</feature>
<name>A0A8R1DHP1_CAEJA</name>